<feature type="transmembrane region" description="Helical" evidence="2">
    <location>
        <begin position="259"/>
        <end position="278"/>
    </location>
</feature>
<feature type="region of interest" description="Disordered" evidence="1">
    <location>
        <begin position="596"/>
        <end position="634"/>
    </location>
</feature>
<protein>
    <recommendedName>
        <fullName evidence="7">DUF2207 domain-containing protein</fullName>
    </recommendedName>
</protein>
<feature type="transmembrane region" description="Helical" evidence="2">
    <location>
        <begin position="472"/>
        <end position="493"/>
    </location>
</feature>
<dbReference type="InterPro" id="IPR048389">
    <property type="entry name" value="YciQ-like_C"/>
</dbReference>
<dbReference type="AlphaFoldDB" id="A0A1E5L7X5"/>
<dbReference type="Pfam" id="PF20990">
    <property type="entry name" value="DUF2207_C"/>
    <property type="match status" value="1"/>
</dbReference>
<proteinExistence type="predicted"/>
<feature type="compositionally biased region" description="Low complexity" evidence="1">
    <location>
        <begin position="596"/>
        <end position="609"/>
    </location>
</feature>
<keyword evidence="6" id="KW-1185">Reference proteome</keyword>
<keyword evidence="2" id="KW-1133">Transmembrane helix</keyword>
<dbReference type="RefSeq" id="WP_069701516.1">
    <property type="nucleotide sequence ID" value="NZ_MJAT01000007.1"/>
</dbReference>
<feature type="compositionally biased region" description="Gly residues" evidence="1">
    <location>
        <begin position="610"/>
        <end position="634"/>
    </location>
</feature>
<dbReference type="Pfam" id="PF09972">
    <property type="entry name" value="DUF2207"/>
    <property type="match status" value="1"/>
</dbReference>
<keyword evidence="2" id="KW-0472">Membrane</keyword>
<evidence type="ECO:0000256" key="1">
    <source>
        <dbReference type="SAM" id="MobiDB-lite"/>
    </source>
</evidence>
<dbReference type="EMBL" id="MJAT01000007">
    <property type="protein sequence ID" value="OEH86089.1"/>
    <property type="molecule type" value="Genomic_DNA"/>
</dbReference>
<dbReference type="Proteomes" id="UP000095255">
    <property type="component" value="Unassembled WGS sequence"/>
</dbReference>
<name>A0A1E5L7X5_9FIRM</name>
<evidence type="ECO:0000313" key="5">
    <source>
        <dbReference type="EMBL" id="OEH86089.1"/>
    </source>
</evidence>
<evidence type="ECO:0000259" key="3">
    <source>
        <dbReference type="Pfam" id="PF09972"/>
    </source>
</evidence>
<evidence type="ECO:0000256" key="2">
    <source>
        <dbReference type="SAM" id="Phobius"/>
    </source>
</evidence>
<feature type="domain" description="Predicted membrane protein YciQ-like C-terminal" evidence="4">
    <location>
        <begin position="291"/>
        <end position="550"/>
    </location>
</feature>
<accession>A0A1E5L7X5</accession>
<evidence type="ECO:0008006" key="7">
    <source>
        <dbReference type="Google" id="ProtNLM"/>
    </source>
</evidence>
<organism evidence="5 6">
    <name type="scientific">Desulfuribacillus stibiiarsenatis</name>
    <dbReference type="NCBI Taxonomy" id="1390249"/>
    <lineage>
        <taxon>Bacteria</taxon>
        <taxon>Bacillati</taxon>
        <taxon>Bacillota</taxon>
        <taxon>Desulfuribacillia</taxon>
        <taxon>Desulfuribacillales</taxon>
        <taxon>Desulfuribacillaceae</taxon>
        <taxon>Desulfuribacillus</taxon>
    </lineage>
</organism>
<sequence>MNFQHIVRIFICIFVAILTIGTMQDVVEARSYHFPKLEILAEVQKDGSMVVTEQRTTNFNGTFSGLYQWINKQSGEQIVDILVSEEGQEYSFHPGDEFGPSGTYIIQDRGDSTYIDWSFDATDEVRTFTLQYKVLNVVKVHDDIAELYYQFIGDQWEQRIDYVQVTLRLPDGASVEDIRAWGHGPLHGNVSIENHRQVIWEISGLPAKTYLTGRVTFPRELVPQGNRFTNEAALPNILEQEQKWADDANSQRLYAEMNWILTAMLFFGGLIYTIISAIRYSKSYTTDFQGDYYRELPAQYTPAEMAVLWRFKQITPADLTATILDLVRRGYVRIDEITNEAKGILRKKPTKTYQLTIIDSGSFTFDEVLTGKVQSLLNHENRLLVFLFHEIANKKPTLTFQQIESYAKRKRTVFASFWNDWSEALKKRGDELGFFDQHSGGKVLKHVMPGIVLFLIGFITLIWQVITLGPFIALTISAMITGILCMIGVAFHARRSPEGQEQFVRWKAFRRFLQHFSNMDKHDIPSLVIWEHYLVYAISLGVAKEVIKQLNIVFPSMEQGNHRFGYGWYYLNTNNGDFTDFTNSFENMTNSVTKSIQQSISTATSQTSSGSGGGGGFSGGGGGGFSGGGGGGAR</sequence>
<gene>
    <name evidence="5" type="ORF">BHU72_14270</name>
</gene>
<reference evidence="5 6" key="1">
    <citation type="submission" date="2016-09" db="EMBL/GenBank/DDBJ databases">
        <title>Desulfuribacillus arsenicus sp. nov., an obligately anaerobic, dissimilatory arsenic- and antimonate-reducing bacterium isolated from anoxic sediments.</title>
        <authorList>
            <person name="Abin C.A."/>
            <person name="Hollibaugh J.T."/>
        </authorList>
    </citation>
    <scope>NUCLEOTIDE SEQUENCE [LARGE SCALE GENOMIC DNA]</scope>
    <source>
        <strain evidence="5 6">MLFW-2</strain>
    </source>
</reference>
<keyword evidence="2" id="KW-0812">Transmembrane</keyword>
<evidence type="ECO:0000259" key="4">
    <source>
        <dbReference type="Pfam" id="PF20990"/>
    </source>
</evidence>
<feature type="domain" description="DUF2207" evidence="3">
    <location>
        <begin position="36"/>
        <end position="217"/>
    </location>
</feature>
<dbReference type="STRING" id="1390249.BHU72_14270"/>
<comment type="caution">
    <text evidence="5">The sequence shown here is derived from an EMBL/GenBank/DDBJ whole genome shotgun (WGS) entry which is preliminary data.</text>
</comment>
<feature type="transmembrane region" description="Helical" evidence="2">
    <location>
        <begin position="447"/>
        <end position="466"/>
    </location>
</feature>
<dbReference type="InterPro" id="IPR018702">
    <property type="entry name" value="DUF2207"/>
</dbReference>
<evidence type="ECO:0000313" key="6">
    <source>
        <dbReference type="Proteomes" id="UP000095255"/>
    </source>
</evidence>